<dbReference type="STRING" id="5539.A0A3E2H332"/>
<evidence type="ECO:0000313" key="2">
    <source>
        <dbReference type="EMBL" id="RFU27652.1"/>
    </source>
</evidence>
<feature type="region of interest" description="Disordered" evidence="1">
    <location>
        <begin position="193"/>
        <end position="254"/>
    </location>
</feature>
<feature type="compositionally biased region" description="Basic and acidic residues" evidence="1">
    <location>
        <begin position="602"/>
        <end position="612"/>
    </location>
</feature>
<feature type="region of interest" description="Disordered" evidence="1">
    <location>
        <begin position="116"/>
        <end position="152"/>
    </location>
</feature>
<protein>
    <submittedName>
        <fullName evidence="2">Uncharacterized protein</fullName>
    </submittedName>
</protein>
<dbReference type="EMBL" id="NCSJ02000196">
    <property type="protein sequence ID" value="RFU27652.1"/>
    <property type="molecule type" value="Genomic_DNA"/>
</dbReference>
<feature type="compositionally biased region" description="Basic and acidic residues" evidence="1">
    <location>
        <begin position="619"/>
        <end position="635"/>
    </location>
</feature>
<sequence length="727" mass="81132">MSGMPTSAGPPGQRRSNNGGARIAGEMNRDNSRIQAQQLLAIKNNWHIQDIQDFWNSFPEEIHPKEGNIGLSALQALKRISDTVSLQEAQRLITDECTSGETTTRVGYTKLSRAWDRLKHNPRSRQPMGVANSSSTSSQSPNSNLEGNMIPTEGNKKVVTSANSSIFSHSAQYIAPKAPMTTDANALDAAQELPPKVPIPPSGSLTKNNNNNLPKNSTNKKRKNGIPEGEGTPKGNKTNRHPSKKVKPSMNDNGQIQQAKSTNIQDTQINRNLDVATDAKKASEDGDIIMNPPKQLPDKSNTGGSDDVGQRSMSPHTTKMKRLDLLMAYNKSENEKIFHRNNSQLPSDFIKDGSEETIIVEYPGCETSTLNQNKMTNDTARERYLEVEQKFSTNKPGPVIGPRVSSLKQVKDKDLRSVTPAGQQITFYKPGSVEATEKITDVAGLKGGPRLQMFATSTNTATVDLSDIQKVDQDSAQKPVPELTIQELTVEEKHLRREKEILFLRYKLQQGLLTRDQESKEEMKQMSEFVTKLEDYEDIDVSIIRVTKINKILKSILRLKNIPQDDEFHFRTRFQTLHNRWNKLLAGDRDTPVLGPITSNDNKAKSENDKIDGAYTTEAEERAEGKDTSHQKPTETSDTGLRKQTKGFKIVKINQNPTTENFANTEKDFTVSCKPAIGCDSLREMVRKDQLGTVEELKKTIDQHVNRLQVDIQWIIDRAATELKPSV</sequence>
<proteinExistence type="predicted"/>
<reference evidence="2 3" key="1">
    <citation type="submission" date="2018-05" db="EMBL/GenBank/DDBJ databases">
        <title>Draft genome sequence of Scytalidium lignicola DSM 105466, a ubiquitous saprotrophic fungus.</title>
        <authorList>
            <person name="Buettner E."/>
            <person name="Gebauer A.M."/>
            <person name="Hofrichter M."/>
            <person name="Liers C."/>
            <person name="Kellner H."/>
        </authorList>
    </citation>
    <scope>NUCLEOTIDE SEQUENCE [LARGE SCALE GENOMIC DNA]</scope>
    <source>
        <strain evidence="2 3">DSM 105466</strain>
    </source>
</reference>
<evidence type="ECO:0000313" key="3">
    <source>
        <dbReference type="Proteomes" id="UP000258309"/>
    </source>
</evidence>
<feature type="non-terminal residue" evidence="2">
    <location>
        <position position="727"/>
    </location>
</feature>
<feature type="compositionally biased region" description="Low complexity" evidence="1">
    <location>
        <begin position="132"/>
        <end position="144"/>
    </location>
</feature>
<keyword evidence="3" id="KW-1185">Reference proteome</keyword>
<feature type="region of interest" description="Disordered" evidence="1">
    <location>
        <begin position="1"/>
        <end position="25"/>
    </location>
</feature>
<feature type="compositionally biased region" description="Basic residues" evidence="1">
    <location>
        <begin position="237"/>
        <end position="247"/>
    </location>
</feature>
<name>A0A3E2H332_SCYLI</name>
<feature type="region of interest" description="Disordered" evidence="1">
    <location>
        <begin position="592"/>
        <end position="646"/>
    </location>
</feature>
<feature type="non-terminal residue" evidence="2">
    <location>
        <position position="1"/>
    </location>
</feature>
<dbReference type="OrthoDB" id="62853at2759"/>
<dbReference type="Proteomes" id="UP000258309">
    <property type="component" value="Unassembled WGS sequence"/>
</dbReference>
<feature type="region of interest" description="Disordered" evidence="1">
    <location>
        <begin position="281"/>
        <end position="314"/>
    </location>
</feature>
<organism evidence="2 3">
    <name type="scientific">Scytalidium lignicola</name>
    <name type="common">Hyphomycete</name>
    <dbReference type="NCBI Taxonomy" id="5539"/>
    <lineage>
        <taxon>Eukaryota</taxon>
        <taxon>Fungi</taxon>
        <taxon>Dikarya</taxon>
        <taxon>Ascomycota</taxon>
        <taxon>Pezizomycotina</taxon>
        <taxon>Leotiomycetes</taxon>
        <taxon>Leotiomycetes incertae sedis</taxon>
        <taxon>Scytalidium</taxon>
    </lineage>
</organism>
<evidence type="ECO:0000256" key="1">
    <source>
        <dbReference type="SAM" id="MobiDB-lite"/>
    </source>
</evidence>
<gene>
    <name evidence="2" type="ORF">B7463_g8687</name>
</gene>
<accession>A0A3E2H332</accession>
<feature type="compositionally biased region" description="Low complexity" evidence="1">
    <location>
        <begin position="204"/>
        <end position="217"/>
    </location>
</feature>
<comment type="caution">
    <text evidence="2">The sequence shown here is derived from an EMBL/GenBank/DDBJ whole genome shotgun (WGS) entry which is preliminary data.</text>
</comment>
<dbReference type="AlphaFoldDB" id="A0A3E2H332"/>